<reference evidence="1" key="1">
    <citation type="submission" date="2022-05" db="EMBL/GenBank/DDBJ databases">
        <title>Genome-based reclassification of Anoxybacillus salavatliensis Cihan et al. as a later heterotypic synonym of Anoxybacillus gonensis Belduz et al. 2003.</title>
        <authorList>
            <person name="Inan Bektas K."/>
            <person name="Guler H.I."/>
            <person name="Belduz A.O."/>
            <person name="Canakci S."/>
        </authorList>
    </citation>
    <scope>NUCLEOTIDE SEQUENCE</scope>
    <source>
        <strain evidence="1">NCIMB 13933</strain>
    </source>
</reference>
<dbReference type="EMBL" id="JAMOGB010000011">
    <property type="protein sequence ID" value="MDO0878341.1"/>
    <property type="molecule type" value="Genomic_DNA"/>
</dbReference>
<keyword evidence="2" id="KW-1185">Reference proteome</keyword>
<dbReference type="Proteomes" id="UP001176117">
    <property type="component" value="Unassembled WGS sequence"/>
</dbReference>
<gene>
    <name evidence="1" type="ORF">NBU54_11740</name>
</gene>
<sequence length="93" mass="10994">MGTLFELCFEMLGGLLDFLLLGQFDFLTAKRKLKHLQKIGIISPQKTFDRNTIKHMLKDPSITTYLFSKTNFKKLLHDEDMQKQFHEAIRQYV</sequence>
<organism evidence="1 2">
    <name type="scientific">Anoxybacillus gonensis</name>
    <dbReference type="NCBI Taxonomy" id="198467"/>
    <lineage>
        <taxon>Bacteria</taxon>
        <taxon>Bacillati</taxon>
        <taxon>Bacillota</taxon>
        <taxon>Bacilli</taxon>
        <taxon>Bacillales</taxon>
        <taxon>Anoxybacillaceae</taxon>
        <taxon>Anoxybacillus</taxon>
    </lineage>
</organism>
<name>A0AAW7TL09_9BACL</name>
<evidence type="ECO:0000313" key="2">
    <source>
        <dbReference type="Proteomes" id="UP001176117"/>
    </source>
</evidence>
<dbReference type="RefSeq" id="WP_035067627.1">
    <property type="nucleotide sequence ID" value="NZ_CP012152.1"/>
</dbReference>
<dbReference type="KEGG" id="agn:AFK25_08440"/>
<dbReference type="AlphaFoldDB" id="A0AAW7TL09"/>
<accession>A0AAW7TL09</accession>
<protein>
    <submittedName>
        <fullName evidence="1">Uncharacterized protein</fullName>
    </submittedName>
</protein>
<comment type="caution">
    <text evidence="1">The sequence shown here is derived from an EMBL/GenBank/DDBJ whole genome shotgun (WGS) entry which is preliminary data.</text>
</comment>
<proteinExistence type="predicted"/>
<evidence type="ECO:0000313" key="1">
    <source>
        <dbReference type="EMBL" id="MDO0878341.1"/>
    </source>
</evidence>